<dbReference type="Proteomes" id="UP000735302">
    <property type="component" value="Unassembled WGS sequence"/>
</dbReference>
<comment type="caution">
    <text evidence="1">The sequence shown here is derived from an EMBL/GenBank/DDBJ whole genome shotgun (WGS) entry which is preliminary data.</text>
</comment>
<organism evidence="1 2">
    <name type="scientific">Plakobranchus ocellatus</name>
    <dbReference type="NCBI Taxonomy" id="259542"/>
    <lineage>
        <taxon>Eukaryota</taxon>
        <taxon>Metazoa</taxon>
        <taxon>Spiralia</taxon>
        <taxon>Lophotrochozoa</taxon>
        <taxon>Mollusca</taxon>
        <taxon>Gastropoda</taxon>
        <taxon>Heterobranchia</taxon>
        <taxon>Euthyneura</taxon>
        <taxon>Panpulmonata</taxon>
        <taxon>Sacoglossa</taxon>
        <taxon>Placobranchoidea</taxon>
        <taxon>Plakobranchidae</taxon>
        <taxon>Plakobranchus</taxon>
    </lineage>
</organism>
<gene>
    <name evidence="1" type="ORF">PoB_006951500</name>
</gene>
<sequence length="81" mass="8951">MYALPSAPQDVLLDAEPELDSIVTSRAATRRSGRRGIGVMAAKHQDAELNACSCDCFLLDSCKKRNLLHDLYSPCKLWDAQ</sequence>
<dbReference type="EMBL" id="BLXT01007853">
    <property type="protein sequence ID" value="GFO43010.1"/>
    <property type="molecule type" value="Genomic_DNA"/>
</dbReference>
<reference evidence="1 2" key="1">
    <citation type="journal article" date="2021" name="Elife">
        <title>Chloroplast acquisition without the gene transfer in kleptoplastic sea slugs, Plakobranchus ocellatus.</title>
        <authorList>
            <person name="Maeda T."/>
            <person name="Takahashi S."/>
            <person name="Yoshida T."/>
            <person name="Shimamura S."/>
            <person name="Takaki Y."/>
            <person name="Nagai Y."/>
            <person name="Toyoda A."/>
            <person name="Suzuki Y."/>
            <person name="Arimoto A."/>
            <person name="Ishii H."/>
            <person name="Satoh N."/>
            <person name="Nishiyama T."/>
            <person name="Hasebe M."/>
            <person name="Maruyama T."/>
            <person name="Minagawa J."/>
            <person name="Obokata J."/>
            <person name="Shigenobu S."/>
        </authorList>
    </citation>
    <scope>NUCLEOTIDE SEQUENCE [LARGE SCALE GENOMIC DNA]</scope>
</reference>
<accession>A0AAV4DG93</accession>
<protein>
    <submittedName>
        <fullName evidence="1">Uncharacterized protein</fullName>
    </submittedName>
</protein>
<proteinExistence type="predicted"/>
<name>A0AAV4DG93_9GAST</name>
<keyword evidence="2" id="KW-1185">Reference proteome</keyword>
<evidence type="ECO:0000313" key="1">
    <source>
        <dbReference type="EMBL" id="GFO43010.1"/>
    </source>
</evidence>
<evidence type="ECO:0000313" key="2">
    <source>
        <dbReference type="Proteomes" id="UP000735302"/>
    </source>
</evidence>
<dbReference type="AlphaFoldDB" id="A0AAV4DG93"/>